<gene>
    <name evidence="1" type="ORF">QYT958_LOCUS43411</name>
</gene>
<accession>A0A822DJQ7</accession>
<evidence type="ECO:0000313" key="1">
    <source>
        <dbReference type="EMBL" id="CAF5073281.1"/>
    </source>
</evidence>
<dbReference type="Proteomes" id="UP000663848">
    <property type="component" value="Unassembled WGS sequence"/>
</dbReference>
<reference evidence="1" key="1">
    <citation type="submission" date="2021-02" db="EMBL/GenBank/DDBJ databases">
        <authorList>
            <person name="Nowell W R."/>
        </authorList>
    </citation>
    <scope>NUCLEOTIDE SEQUENCE</scope>
</reference>
<feature type="non-terminal residue" evidence="1">
    <location>
        <position position="1"/>
    </location>
</feature>
<feature type="non-terminal residue" evidence="1">
    <location>
        <position position="85"/>
    </location>
</feature>
<comment type="caution">
    <text evidence="1">The sequence shown here is derived from an EMBL/GenBank/DDBJ whole genome shotgun (WGS) entry which is preliminary data.</text>
</comment>
<sequence length="85" mass="8957">QQPAKPFIVRIPHLQPKSTLNNESGKVVIVKASGDSSPSSTTTTTTANLSLQQKSFSVVKLADGQIILVPTATVQQNDSGISKII</sequence>
<name>A0A822DJQ7_9BILA</name>
<dbReference type="AlphaFoldDB" id="A0A822DJQ7"/>
<organism evidence="1 2">
    <name type="scientific">Rotaria socialis</name>
    <dbReference type="NCBI Taxonomy" id="392032"/>
    <lineage>
        <taxon>Eukaryota</taxon>
        <taxon>Metazoa</taxon>
        <taxon>Spiralia</taxon>
        <taxon>Gnathifera</taxon>
        <taxon>Rotifera</taxon>
        <taxon>Eurotatoria</taxon>
        <taxon>Bdelloidea</taxon>
        <taxon>Philodinida</taxon>
        <taxon>Philodinidae</taxon>
        <taxon>Rotaria</taxon>
    </lineage>
</organism>
<protein>
    <submittedName>
        <fullName evidence="1">Uncharacterized protein</fullName>
    </submittedName>
</protein>
<evidence type="ECO:0000313" key="2">
    <source>
        <dbReference type="Proteomes" id="UP000663848"/>
    </source>
</evidence>
<proteinExistence type="predicted"/>
<dbReference type="EMBL" id="CAJOBR010061404">
    <property type="protein sequence ID" value="CAF5073281.1"/>
    <property type="molecule type" value="Genomic_DNA"/>
</dbReference>